<proteinExistence type="predicted"/>
<dbReference type="Proteomes" id="UP000324222">
    <property type="component" value="Unassembled WGS sequence"/>
</dbReference>
<accession>A0A5B7HGM9</accession>
<dbReference type="EMBL" id="VSRR010029218">
    <property type="protein sequence ID" value="MPC69323.1"/>
    <property type="molecule type" value="Genomic_DNA"/>
</dbReference>
<reference evidence="1 2" key="1">
    <citation type="submission" date="2019-05" db="EMBL/GenBank/DDBJ databases">
        <title>Another draft genome of Portunus trituberculatus and its Hox gene families provides insights of decapod evolution.</title>
        <authorList>
            <person name="Jeong J.-H."/>
            <person name="Song I."/>
            <person name="Kim S."/>
            <person name="Choi T."/>
            <person name="Kim D."/>
            <person name="Ryu S."/>
            <person name="Kim W."/>
        </authorList>
    </citation>
    <scope>NUCLEOTIDE SEQUENCE [LARGE SCALE GENOMIC DNA]</scope>
    <source>
        <tissue evidence="1">Muscle</tissue>
    </source>
</reference>
<name>A0A5B7HGM9_PORTR</name>
<comment type="caution">
    <text evidence="1">The sequence shown here is derived from an EMBL/GenBank/DDBJ whole genome shotgun (WGS) entry which is preliminary data.</text>
</comment>
<sequence length="67" mass="7658">MEREPSPPISKSPAIPPICFRDSPRLAPRYVRVWLRPVVVVVVVVRQPSTLSNNVEVDRVDVLLLLW</sequence>
<keyword evidence="2" id="KW-1185">Reference proteome</keyword>
<gene>
    <name evidence="1" type="ORF">E2C01_063545</name>
</gene>
<evidence type="ECO:0000313" key="2">
    <source>
        <dbReference type="Proteomes" id="UP000324222"/>
    </source>
</evidence>
<organism evidence="1 2">
    <name type="scientific">Portunus trituberculatus</name>
    <name type="common">Swimming crab</name>
    <name type="synonym">Neptunus trituberculatus</name>
    <dbReference type="NCBI Taxonomy" id="210409"/>
    <lineage>
        <taxon>Eukaryota</taxon>
        <taxon>Metazoa</taxon>
        <taxon>Ecdysozoa</taxon>
        <taxon>Arthropoda</taxon>
        <taxon>Crustacea</taxon>
        <taxon>Multicrustacea</taxon>
        <taxon>Malacostraca</taxon>
        <taxon>Eumalacostraca</taxon>
        <taxon>Eucarida</taxon>
        <taxon>Decapoda</taxon>
        <taxon>Pleocyemata</taxon>
        <taxon>Brachyura</taxon>
        <taxon>Eubrachyura</taxon>
        <taxon>Portunoidea</taxon>
        <taxon>Portunidae</taxon>
        <taxon>Portuninae</taxon>
        <taxon>Portunus</taxon>
    </lineage>
</organism>
<evidence type="ECO:0000313" key="1">
    <source>
        <dbReference type="EMBL" id="MPC69323.1"/>
    </source>
</evidence>
<dbReference type="AlphaFoldDB" id="A0A5B7HGM9"/>
<protein>
    <submittedName>
        <fullName evidence="1">Uncharacterized protein</fullName>
    </submittedName>
</protein>